<proteinExistence type="predicted"/>
<keyword evidence="2" id="KW-1185">Reference proteome</keyword>
<comment type="caution">
    <text evidence="1">The sequence shown here is derived from an EMBL/GenBank/DDBJ whole genome shotgun (WGS) entry which is preliminary data.</text>
</comment>
<reference evidence="1" key="1">
    <citation type="journal article" date="2017" name="Gigascience">
        <title>The genome draft of coconut (Cocos nucifera).</title>
        <authorList>
            <person name="Xiao Y."/>
            <person name="Xu P."/>
            <person name="Fan H."/>
            <person name="Baudouin L."/>
            <person name="Xia W."/>
            <person name="Bocs S."/>
            <person name="Xu J."/>
            <person name="Li Q."/>
            <person name="Guo A."/>
            <person name="Zhou L."/>
            <person name="Li J."/>
            <person name="Wu Y."/>
            <person name="Ma Z."/>
            <person name="Armero A."/>
            <person name="Issali A.E."/>
            <person name="Liu N."/>
            <person name="Peng M."/>
            <person name="Yang Y."/>
        </authorList>
    </citation>
    <scope>NUCLEOTIDE SEQUENCE</scope>
    <source>
        <tissue evidence="1">Spear leaf of Hainan Tall coconut</tissue>
    </source>
</reference>
<gene>
    <name evidence="1" type="ORF">COCNU_14G008320</name>
</gene>
<organism evidence="1 2">
    <name type="scientific">Cocos nucifera</name>
    <name type="common">Coconut palm</name>
    <dbReference type="NCBI Taxonomy" id="13894"/>
    <lineage>
        <taxon>Eukaryota</taxon>
        <taxon>Viridiplantae</taxon>
        <taxon>Streptophyta</taxon>
        <taxon>Embryophyta</taxon>
        <taxon>Tracheophyta</taxon>
        <taxon>Spermatophyta</taxon>
        <taxon>Magnoliopsida</taxon>
        <taxon>Liliopsida</taxon>
        <taxon>Arecaceae</taxon>
        <taxon>Arecoideae</taxon>
        <taxon>Cocoseae</taxon>
        <taxon>Attaleinae</taxon>
        <taxon>Cocos</taxon>
    </lineage>
</organism>
<dbReference type="Proteomes" id="UP000797356">
    <property type="component" value="Chromosome 14"/>
</dbReference>
<dbReference type="EMBL" id="CM017885">
    <property type="protein sequence ID" value="KAG1368364.1"/>
    <property type="molecule type" value="Genomic_DNA"/>
</dbReference>
<sequence>MENDPVANIFWAVEPLLLQRILLVMVHHFPRTLEALILHTLSPTAAEVLTRKFDEMDQLTTKEQQAEFYQIFYSIFDDPYAAMNSILNGKELFAFQAFRNVLDQYLGVSTNKPK</sequence>
<evidence type="ECO:0000313" key="1">
    <source>
        <dbReference type="EMBL" id="KAG1368364.1"/>
    </source>
</evidence>
<protein>
    <submittedName>
        <fullName evidence="1">Putative tRNA wybutosine-synthesizing protein 5</fullName>
    </submittedName>
</protein>
<accession>A0A8K0NCC1</accession>
<name>A0A8K0NCC1_COCNU</name>
<reference evidence="1" key="2">
    <citation type="submission" date="2019-07" db="EMBL/GenBank/DDBJ databases">
        <authorList>
            <person name="Yang Y."/>
            <person name="Bocs S."/>
            <person name="Baudouin L."/>
        </authorList>
    </citation>
    <scope>NUCLEOTIDE SEQUENCE</scope>
    <source>
        <tissue evidence="1">Spear leaf of Hainan Tall coconut</tissue>
    </source>
</reference>
<evidence type="ECO:0000313" key="2">
    <source>
        <dbReference type="Proteomes" id="UP000797356"/>
    </source>
</evidence>
<dbReference type="OrthoDB" id="415358at2759"/>
<dbReference type="AlphaFoldDB" id="A0A8K0NCC1"/>